<dbReference type="eggNOG" id="COG0456">
    <property type="taxonomic scope" value="Bacteria"/>
</dbReference>
<dbReference type="Proteomes" id="UP000030341">
    <property type="component" value="Chromosome 1"/>
</dbReference>
<evidence type="ECO:0000313" key="5">
    <source>
        <dbReference type="Proteomes" id="UP000030341"/>
    </source>
</evidence>
<dbReference type="InterPro" id="IPR016181">
    <property type="entry name" value="Acyl_CoA_acyltransferase"/>
</dbReference>
<dbReference type="Gene3D" id="3.40.630.30">
    <property type="match status" value="1"/>
</dbReference>
<name>A0A0A7EEE8_9GAMM</name>
<dbReference type="HOGENOM" id="CLU_013985_11_8_6"/>
<evidence type="ECO:0000259" key="3">
    <source>
        <dbReference type="PROSITE" id="PS51186"/>
    </source>
</evidence>
<dbReference type="KEGG" id="pseo:OM33_03970"/>
<protein>
    <submittedName>
        <fullName evidence="4">Acetyltransferase</fullName>
    </submittedName>
</protein>
<accession>A0A0A7EEE8</accession>
<dbReference type="InterPro" id="IPR000182">
    <property type="entry name" value="GNAT_dom"/>
</dbReference>
<dbReference type="OrthoDB" id="9803233at2"/>
<keyword evidence="2" id="KW-0012">Acyltransferase</keyword>
<sequence length="155" mass="17089">MHIKIDDLSSSSVIALLQEHLDDMYATSPAESVHALDLNALKQSDITFFSAWHGNTLLGCIAIKHHNTAFAEIKSMRTAKQARGQGVASRLLQHVIELAMAKHYQVLSLETGTQDYFQAARNLYTKFGFVECGPFADYQADPNSAFMTLSLKAVA</sequence>
<dbReference type="EMBL" id="CP009888">
    <property type="protein sequence ID" value="AIY64397.1"/>
    <property type="molecule type" value="Genomic_DNA"/>
</dbReference>
<organism evidence="4 5">
    <name type="scientific">Pseudoalteromonas piratica</name>
    <dbReference type="NCBI Taxonomy" id="1348114"/>
    <lineage>
        <taxon>Bacteria</taxon>
        <taxon>Pseudomonadati</taxon>
        <taxon>Pseudomonadota</taxon>
        <taxon>Gammaproteobacteria</taxon>
        <taxon>Alteromonadales</taxon>
        <taxon>Pseudoalteromonadaceae</taxon>
        <taxon>Pseudoalteromonas</taxon>
    </lineage>
</organism>
<dbReference type="CDD" id="cd04301">
    <property type="entry name" value="NAT_SF"/>
    <property type="match status" value="1"/>
</dbReference>
<dbReference type="PANTHER" id="PTHR43877:SF5">
    <property type="entry name" value="BLL8307 PROTEIN"/>
    <property type="match status" value="1"/>
</dbReference>
<reference evidence="4 5" key="1">
    <citation type="submission" date="2014-11" db="EMBL/GenBank/DDBJ databases">
        <title>Complete Genome Sequence of Pseudoalteromonas sp. Strain OCN003 Isolated from Kaneohe Bay, Oahu, Hawaii.</title>
        <authorList>
            <person name="Beurmann S."/>
            <person name="Videau P."/>
            <person name="Ushijima B."/>
            <person name="Smith A.M."/>
            <person name="Aeby G.S."/>
            <person name="Callahan S.M."/>
            <person name="Belcaid M."/>
        </authorList>
    </citation>
    <scope>NUCLEOTIDE SEQUENCE [LARGE SCALE GENOMIC DNA]</scope>
    <source>
        <strain evidence="4 5">OCN003</strain>
    </source>
</reference>
<dbReference type="InterPro" id="IPR050832">
    <property type="entry name" value="Bact_Acetyltransf"/>
</dbReference>
<dbReference type="PANTHER" id="PTHR43877">
    <property type="entry name" value="AMINOALKYLPHOSPHONATE N-ACETYLTRANSFERASE-RELATED-RELATED"/>
    <property type="match status" value="1"/>
</dbReference>
<proteinExistence type="predicted"/>
<dbReference type="AlphaFoldDB" id="A0A0A7EEE8"/>
<evidence type="ECO:0000313" key="4">
    <source>
        <dbReference type="EMBL" id="AIY64397.1"/>
    </source>
</evidence>
<evidence type="ECO:0000256" key="1">
    <source>
        <dbReference type="ARBA" id="ARBA00022679"/>
    </source>
</evidence>
<dbReference type="PROSITE" id="PS51186">
    <property type="entry name" value="GNAT"/>
    <property type="match status" value="1"/>
</dbReference>
<keyword evidence="1 4" id="KW-0808">Transferase</keyword>
<dbReference type="GO" id="GO:0016747">
    <property type="term" value="F:acyltransferase activity, transferring groups other than amino-acyl groups"/>
    <property type="evidence" value="ECO:0007669"/>
    <property type="project" value="InterPro"/>
</dbReference>
<evidence type="ECO:0000256" key="2">
    <source>
        <dbReference type="ARBA" id="ARBA00023315"/>
    </source>
</evidence>
<dbReference type="Pfam" id="PF00583">
    <property type="entry name" value="Acetyltransf_1"/>
    <property type="match status" value="1"/>
</dbReference>
<dbReference type="SUPFAM" id="SSF55729">
    <property type="entry name" value="Acyl-CoA N-acyltransferases (Nat)"/>
    <property type="match status" value="1"/>
</dbReference>
<keyword evidence="5" id="KW-1185">Reference proteome</keyword>
<feature type="domain" description="N-acetyltransferase" evidence="3">
    <location>
        <begin position="3"/>
        <end position="152"/>
    </location>
</feature>
<gene>
    <name evidence="4" type="ORF">OM33_03970</name>
</gene>
<dbReference type="RefSeq" id="WP_038639008.1">
    <property type="nucleotide sequence ID" value="NZ_CP009888.1"/>
</dbReference>